<evidence type="ECO:0000313" key="3">
    <source>
        <dbReference type="Proteomes" id="UP000831787"/>
    </source>
</evidence>
<dbReference type="EMBL" id="CP095073">
    <property type="protein sequence ID" value="UOQ44012.1"/>
    <property type="molecule type" value="Genomic_DNA"/>
</dbReference>
<feature type="domain" description="BRCT" evidence="1">
    <location>
        <begin position="214"/>
        <end position="306"/>
    </location>
</feature>
<dbReference type="PROSITE" id="PS50172">
    <property type="entry name" value="BRCT"/>
    <property type="match status" value="1"/>
</dbReference>
<dbReference type="InterPro" id="IPR013520">
    <property type="entry name" value="Ribonucl_H"/>
</dbReference>
<dbReference type="Gene3D" id="3.30.420.10">
    <property type="entry name" value="Ribonuclease H-like superfamily/Ribonuclease H"/>
    <property type="match status" value="1"/>
</dbReference>
<dbReference type="Pfam" id="PF00929">
    <property type="entry name" value="RNase_T"/>
    <property type="match status" value="1"/>
</dbReference>
<protein>
    <submittedName>
        <fullName evidence="2">3'-5' exoribonuclease</fullName>
    </submittedName>
</protein>
<evidence type="ECO:0000259" key="1">
    <source>
        <dbReference type="PROSITE" id="PS50172"/>
    </source>
</evidence>
<dbReference type="InterPro" id="IPR001357">
    <property type="entry name" value="BRCT_dom"/>
</dbReference>
<sequence length="306" mass="34922">MNFVAIDFETANSSRSSVCSIGLIEYEHGRLADEYYRLVKPKRNYFHSINTSIHGITKEDVRDEKEFNELWGEEIKEKLEGKFVVAHNASFDMSVLRKVLDDYQISYPELTYNCTVNLAKKTWPHLKSYNLKSLAKMLGIHFEHHHALEDAQAAAIILMKACEHHKVDNVQELQVATNTINGRIYPSGYEPARLTRKKSSPSAKDFVAATSEFDVDHPMYQATFAFTGTLQSLKRREAMQKVVSFGGLCTDSVQANIDYLVVGNRDYLKYKQEGQKTSKLKKAEALREEGLNIEIITEEKFLQLLG</sequence>
<dbReference type="InterPro" id="IPR012337">
    <property type="entry name" value="RNaseH-like_sf"/>
</dbReference>
<evidence type="ECO:0000313" key="2">
    <source>
        <dbReference type="EMBL" id="UOQ44012.1"/>
    </source>
</evidence>
<dbReference type="SMART" id="SM00479">
    <property type="entry name" value="EXOIII"/>
    <property type="match status" value="1"/>
</dbReference>
<name>A0ABY4EKF0_9BACI</name>
<dbReference type="Proteomes" id="UP000831787">
    <property type="component" value="Chromosome"/>
</dbReference>
<dbReference type="Gene3D" id="3.40.50.10190">
    <property type="entry name" value="BRCT domain"/>
    <property type="match status" value="1"/>
</dbReference>
<dbReference type="InterPro" id="IPR036420">
    <property type="entry name" value="BRCT_dom_sf"/>
</dbReference>
<dbReference type="PANTHER" id="PTHR30231:SF42">
    <property type="entry name" value="EXONUCLEASE"/>
    <property type="match status" value="1"/>
</dbReference>
<accession>A0ABY4EKF0</accession>
<dbReference type="RefSeq" id="WP_244709630.1">
    <property type="nucleotide sequence ID" value="NZ_CP095073.1"/>
</dbReference>
<dbReference type="SUPFAM" id="SSF53098">
    <property type="entry name" value="Ribonuclease H-like"/>
    <property type="match status" value="1"/>
</dbReference>
<organism evidence="2 3">
    <name type="scientific">Halobacillus salinarum</name>
    <dbReference type="NCBI Taxonomy" id="2932257"/>
    <lineage>
        <taxon>Bacteria</taxon>
        <taxon>Bacillati</taxon>
        <taxon>Bacillota</taxon>
        <taxon>Bacilli</taxon>
        <taxon>Bacillales</taxon>
        <taxon>Bacillaceae</taxon>
        <taxon>Halobacillus</taxon>
    </lineage>
</organism>
<dbReference type="InterPro" id="IPR036397">
    <property type="entry name" value="RNaseH_sf"/>
</dbReference>
<gene>
    <name evidence="2" type="ORF">MUN89_19420</name>
</gene>
<reference evidence="2 3" key="1">
    <citation type="submission" date="2022-04" db="EMBL/GenBank/DDBJ databases">
        <title>Halobacillus sp. isolated from saltern.</title>
        <authorList>
            <person name="Won M."/>
            <person name="Lee C.-M."/>
            <person name="Woen H.-Y."/>
            <person name="Kwon S.-W."/>
        </authorList>
    </citation>
    <scope>NUCLEOTIDE SEQUENCE [LARGE SCALE GENOMIC DNA]</scope>
    <source>
        <strain evidence="2 3">SSBR10-3</strain>
    </source>
</reference>
<dbReference type="CDD" id="cd17748">
    <property type="entry name" value="BRCT_DNA_ligase_like"/>
    <property type="match status" value="1"/>
</dbReference>
<keyword evidence="3" id="KW-1185">Reference proteome</keyword>
<dbReference type="Pfam" id="PF00533">
    <property type="entry name" value="BRCT"/>
    <property type="match status" value="1"/>
</dbReference>
<dbReference type="PANTHER" id="PTHR30231">
    <property type="entry name" value="DNA POLYMERASE III SUBUNIT EPSILON"/>
    <property type="match status" value="1"/>
</dbReference>
<proteinExistence type="predicted"/>
<dbReference type="CDD" id="cd06130">
    <property type="entry name" value="DNA_pol_III_epsilon_like"/>
    <property type="match status" value="1"/>
</dbReference>
<dbReference type="SUPFAM" id="SSF52113">
    <property type="entry name" value="BRCT domain"/>
    <property type="match status" value="1"/>
</dbReference>